<evidence type="ECO:0000256" key="4">
    <source>
        <dbReference type="SAM" id="MobiDB-lite"/>
    </source>
</evidence>
<dbReference type="Proteomes" id="UP000030762">
    <property type="component" value="Unassembled WGS sequence"/>
</dbReference>
<dbReference type="EMBL" id="JH767176">
    <property type="protein sequence ID" value="EQC30357.1"/>
    <property type="molecule type" value="Genomic_DNA"/>
</dbReference>
<feature type="region of interest" description="Disordered" evidence="4">
    <location>
        <begin position="347"/>
        <end position="381"/>
    </location>
</feature>
<dbReference type="GO" id="GO:0071233">
    <property type="term" value="P:cellular response to L-leucine"/>
    <property type="evidence" value="ECO:0007669"/>
    <property type="project" value="TreeGrafter"/>
</dbReference>
<name>T0RK81_SAPDV</name>
<dbReference type="SUPFAM" id="SSF69118">
    <property type="entry name" value="AhpD-like"/>
    <property type="match status" value="1"/>
</dbReference>
<keyword evidence="6" id="KW-1185">Reference proteome</keyword>
<dbReference type="AlphaFoldDB" id="T0RK81"/>
<evidence type="ECO:0000313" key="6">
    <source>
        <dbReference type="Proteomes" id="UP000030762"/>
    </source>
</evidence>
<reference evidence="5 6" key="1">
    <citation type="submission" date="2012-04" db="EMBL/GenBank/DDBJ databases">
        <title>The Genome Sequence of Saprolegnia declina VS20.</title>
        <authorList>
            <consortium name="The Broad Institute Genome Sequencing Platform"/>
            <person name="Russ C."/>
            <person name="Nusbaum C."/>
            <person name="Tyler B."/>
            <person name="van West P."/>
            <person name="Dieguez-Uribeondo J."/>
            <person name="de Bruijn I."/>
            <person name="Tripathy S."/>
            <person name="Jiang R."/>
            <person name="Young S.K."/>
            <person name="Zeng Q."/>
            <person name="Gargeya S."/>
            <person name="Fitzgerald M."/>
            <person name="Haas B."/>
            <person name="Abouelleil A."/>
            <person name="Alvarado L."/>
            <person name="Arachchi H.M."/>
            <person name="Berlin A."/>
            <person name="Chapman S.B."/>
            <person name="Goldberg J."/>
            <person name="Griggs A."/>
            <person name="Gujja S."/>
            <person name="Hansen M."/>
            <person name="Howarth C."/>
            <person name="Imamovic A."/>
            <person name="Larimer J."/>
            <person name="McCowen C."/>
            <person name="Montmayeur A."/>
            <person name="Murphy C."/>
            <person name="Neiman D."/>
            <person name="Pearson M."/>
            <person name="Priest M."/>
            <person name="Roberts A."/>
            <person name="Saif S."/>
            <person name="Shea T."/>
            <person name="Sisk P."/>
            <person name="Sykes S."/>
            <person name="Wortman J."/>
            <person name="Nusbaum C."/>
            <person name="Birren B."/>
        </authorList>
    </citation>
    <scope>NUCLEOTIDE SEQUENCE [LARGE SCALE GENOMIC DNA]</scope>
    <source>
        <strain evidence="5 6">VS20</strain>
    </source>
</reference>
<proteinExistence type="inferred from homology"/>
<dbReference type="OrthoDB" id="337464at2759"/>
<keyword evidence="3" id="KW-0963">Cytoplasm</keyword>
<dbReference type="GO" id="GO:0016239">
    <property type="term" value="P:positive regulation of macroautophagy"/>
    <property type="evidence" value="ECO:0007669"/>
    <property type="project" value="TreeGrafter"/>
</dbReference>
<evidence type="ECO:0000256" key="1">
    <source>
        <dbReference type="ARBA" id="ARBA00004496"/>
    </source>
</evidence>
<dbReference type="GO" id="GO:1990253">
    <property type="term" value="P:cellular response to leucine starvation"/>
    <property type="evidence" value="ECO:0007669"/>
    <property type="project" value="TreeGrafter"/>
</dbReference>
<comment type="similarity">
    <text evidence="2">Belongs to the sestrin family.</text>
</comment>
<dbReference type="InterPro" id="IPR029032">
    <property type="entry name" value="AhpD-like"/>
</dbReference>
<dbReference type="PANTHER" id="PTHR12474">
    <property type="entry name" value="P53 REGULATED PA26 NUCLEAR PROTEIN SESTRIN"/>
    <property type="match status" value="1"/>
</dbReference>
<dbReference type="GO" id="GO:1901031">
    <property type="term" value="P:regulation of response to reactive oxygen species"/>
    <property type="evidence" value="ECO:0007669"/>
    <property type="project" value="InterPro"/>
</dbReference>
<dbReference type="OMA" id="HAIIVLC"/>
<dbReference type="RefSeq" id="XP_008616210.1">
    <property type="nucleotide sequence ID" value="XM_008617988.1"/>
</dbReference>
<dbReference type="Pfam" id="PF04636">
    <property type="entry name" value="PA26"/>
    <property type="match status" value="1"/>
</dbReference>
<evidence type="ECO:0000256" key="2">
    <source>
        <dbReference type="ARBA" id="ARBA00008350"/>
    </source>
</evidence>
<gene>
    <name evidence="5" type="ORF">SDRG_11934</name>
</gene>
<dbReference type="STRING" id="1156394.T0RK81"/>
<accession>T0RK81</accession>
<dbReference type="GO" id="GO:0005737">
    <property type="term" value="C:cytoplasm"/>
    <property type="evidence" value="ECO:0007669"/>
    <property type="project" value="UniProtKB-SubCell"/>
</dbReference>
<dbReference type="GeneID" id="19952661"/>
<dbReference type="GO" id="GO:0005634">
    <property type="term" value="C:nucleus"/>
    <property type="evidence" value="ECO:0007669"/>
    <property type="project" value="InterPro"/>
</dbReference>
<dbReference type="GO" id="GO:0016684">
    <property type="term" value="F:oxidoreductase activity, acting on peroxide as acceptor"/>
    <property type="evidence" value="ECO:0007669"/>
    <property type="project" value="TreeGrafter"/>
</dbReference>
<dbReference type="Gene3D" id="1.20.1290.10">
    <property type="entry name" value="AhpD-like"/>
    <property type="match status" value="1"/>
</dbReference>
<feature type="compositionally biased region" description="Acidic residues" evidence="4">
    <location>
        <begin position="368"/>
        <end position="381"/>
    </location>
</feature>
<sequence>MMLSAARSDSHFAVKKEWFFRRLLSADPRQRASTMEQLGEEAMAMEPSVLEAHLPTMWRLAREAPLADIRTGCRALLADIAAKRGLAFTPKCVPPNGAEPTDQDSDVSSFFQKSEVIGIVKNEDEDLQAIFTRCFLQGGRVSHLTRMLAWHKPYLQLFRSSITSIMLNDGPLPLEWRNYIALMAAAEYRCHYVSMIHQHNFLVNGGDPSWLDGLDFVPAKLARLHSLNALLAHQPWLITSDDIADLLASDSDGSSWSISELVHAIIVMCMYHSMCSITLGLGVVDEEDLAILSSTSNPDTYIGAINRRSSIGKMSECGSELGASPGYDVARMELEEELLRQRLAKDAEFTQSDDEDAPEGDATSSTEKDDDEDNDDEDDEEVPFECAALPPSGRLRGLSSTAHLKGELWRYCSETFVEYVDFDVRSREYNVLHTEDFSWDEHCFSLVSRYFPGQGGHILEDLFKLTLKMTYHSYGAHAEAKHRSNQDEESLDTTPFRHAIWYYVHRIYGICHDDYDYKNVNIFLNRPTKQFVKKVACTPWRVTAKDIEHFNHTLTASEKCHVTLLTAEARKQAGLMYGLRAVMQHFL</sequence>
<dbReference type="GO" id="GO:1904262">
    <property type="term" value="P:negative regulation of TORC1 signaling"/>
    <property type="evidence" value="ECO:0007669"/>
    <property type="project" value="TreeGrafter"/>
</dbReference>
<protein>
    <recommendedName>
        <fullName evidence="7">Sestrin</fullName>
    </recommendedName>
</protein>
<comment type="subcellular location">
    <subcellularLocation>
        <location evidence="1">Cytoplasm</location>
    </subcellularLocation>
</comment>
<evidence type="ECO:0000313" key="5">
    <source>
        <dbReference type="EMBL" id="EQC30357.1"/>
    </source>
</evidence>
<dbReference type="PANTHER" id="PTHR12474:SF0">
    <property type="entry name" value="SESTRIN HOMOLOG"/>
    <property type="match status" value="1"/>
</dbReference>
<dbReference type="GO" id="GO:0070728">
    <property type="term" value="F:L-leucine binding"/>
    <property type="evidence" value="ECO:0007669"/>
    <property type="project" value="TreeGrafter"/>
</dbReference>
<dbReference type="InterPro" id="IPR006730">
    <property type="entry name" value="Sestrin"/>
</dbReference>
<dbReference type="InParanoid" id="T0RK81"/>
<organism evidence="5 6">
    <name type="scientific">Saprolegnia diclina (strain VS20)</name>
    <dbReference type="NCBI Taxonomy" id="1156394"/>
    <lineage>
        <taxon>Eukaryota</taxon>
        <taxon>Sar</taxon>
        <taxon>Stramenopiles</taxon>
        <taxon>Oomycota</taxon>
        <taxon>Saprolegniomycetes</taxon>
        <taxon>Saprolegniales</taxon>
        <taxon>Saprolegniaceae</taxon>
        <taxon>Saprolegnia</taxon>
    </lineage>
</organism>
<dbReference type="eggNOG" id="KOG3746">
    <property type="taxonomic scope" value="Eukaryota"/>
</dbReference>
<dbReference type="VEuPathDB" id="FungiDB:SDRG_11934"/>
<evidence type="ECO:0000256" key="3">
    <source>
        <dbReference type="ARBA" id="ARBA00022490"/>
    </source>
</evidence>
<evidence type="ECO:0008006" key="7">
    <source>
        <dbReference type="Google" id="ProtNLM"/>
    </source>
</evidence>